<dbReference type="EMBL" id="CAXAMN010018446">
    <property type="protein sequence ID" value="CAK9052469.1"/>
    <property type="molecule type" value="Genomic_DNA"/>
</dbReference>
<organism evidence="1 2">
    <name type="scientific">Durusdinium trenchii</name>
    <dbReference type="NCBI Taxonomy" id="1381693"/>
    <lineage>
        <taxon>Eukaryota</taxon>
        <taxon>Sar</taxon>
        <taxon>Alveolata</taxon>
        <taxon>Dinophyceae</taxon>
        <taxon>Suessiales</taxon>
        <taxon>Symbiodiniaceae</taxon>
        <taxon>Durusdinium</taxon>
    </lineage>
</organism>
<gene>
    <name evidence="1" type="ORF">CCMP2556_LOCUS26465</name>
</gene>
<protein>
    <submittedName>
        <fullName evidence="1">Uncharacterized protein</fullName>
    </submittedName>
</protein>
<comment type="caution">
    <text evidence="1">The sequence shown here is derived from an EMBL/GenBank/DDBJ whole genome shotgun (WGS) entry which is preliminary data.</text>
</comment>
<dbReference type="Proteomes" id="UP001642484">
    <property type="component" value="Unassembled WGS sequence"/>
</dbReference>
<proteinExistence type="predicted"/>
<name>A0ABP0MLX0_9DINO</name>
<sequence>MKSQKEMVARVYALRFFEEWGEVDSRSSSGFGGAKEAQPKPLVAERGRLAATYRIGSNLHVLRAACLSGSWSSQTLNLIDRARAMRPAQSAIEVLYRTFERTVAWKQKRA</sequence>
<evidence type="ECO:0000313" key="1">
    <source>
        <dbReference type="EMBL" id="CAK9052469.1"/>
    </source>
</evidence>
<keyword evidence="2" id="KW-1185">Reference proteome</keyword>
<reference evidence="1 2" key="1">
    <citation type="submission" date="2024-02" db="EMBL/GenBank/DDBJ databases">
        <authorList>
            <person name="Chen Y."/>
            <person name="Shah S."/>
            <person name="Dougan E. K."/>
            <person name="Thang M."/>
            <person name="Chan C."/>
        </authorList>
    </citation>
    <scope>NUCLEOTIDE SEQUENCE [LARGE SCALE GENOMIC DNA]</scope>
</reference>
<evidence type="ECO:0000313" key="2">
    <source>
        <dbReference type="Proteomes" id="UP001642484"/>
    </source>
</evidence>
<accession>A0ABP0MLX0</accession>